<dbReference type="AlphaFoldDB" id="A0A165N9N6"/>
<reference evidence="1 2" key="1">
    <citation type="journal article" date="2016" name="Mol. Biol. Evol.">
        <title>Comparative Genomics of Early-Diverging Mushroom-Forming Fungi Provides Insights into the Origins of Lignocellulose Decay Capabilities.</title>
        <authorList>
            <person name="Nagy L.G."/>
            <person name="Riley R."/>
            <person name="Tritt A."/>
            <person name="Adam C."/>
            <person name="Daum C."/>
            <person name="Floudas D."/>
            <person name="Sun H."/>
            <person name="Yadav J.S."/>
            <person name="Pangilinan J."/>
            <person name="Larsson K.H."/>
            <person name="Matsuura K."/>
            <person name="Barry K."/>
            <person name="Labutti K."/>
            <person name="Kuo R."/>
            <person name="Ohm R.A."/>
            <person name="Bhattacharya S.S."/>
            <person name="Shirouzu T."/>
            <person name="Yoshinaga Y."/>
            <person name="Martin F.M."/>
            <person name="Grigoriev I.V."/>
            <person name="Hibbett D.S."/>
        </authorList>
    </citation>
    <scope>NUCLEOTIDE SEQUENCE [LARGE SCALE GENOMIC DNA]</scope>
    <source>
        <strain evidence="1 2">HHB14362 ss-1</strain>
    </source>
</reference>
<sequence>MLNSSSTKYASVEQSSTKSIPFLLPGELTSTIICDWAEACELFCENQKDLKPENYVKKVAWGMQNLDMRDWYQTEKAKINAYTLPEYIEAMKSHYLRPDWDEEAHDALALSTQGLLPFAKWQTNFCVDNILLCDTPFYFKEADICKHLNIHMHSDLKVLCKHEKVNKILKFNKWLEKVHILDE</sequence>
<keyword evidence="2" id="KW-1185">Reference proteome</keyword>
<evidence type="ECO:0000313" key="1">
    <source>
        <dbReference type="EMBL" id="KZT19352.1"/>
    </source>
</evidence>
<proteinExistence type="predicted"/>
<dbReference type="InParanoid" id="A0A165N9N6"/>
<organism evidence="1 2">
    <name type="scientific">Neolentinus lepideus HHB14362 ss-1</name>
    <dbReference type="NCBI Taxonomy" id="1314782"/>
    <lineage>
        <taxon>Eukaryota</taxon>
        <taxon>Fungi</taxon>
        <taxon>Dikarya</taxon>
        <taxon>Basidiomycota</taxon>
        <taxon>Agaricomycotina</taxon>
        <taxon>Agaricomycetes</taxon>
        <taxon>Gloeophyllales</taxon>
        <taxon>Gloeophyllaceae</taxon>
        <taxon>Neolentinus</taxon>
    </lineage>
</organism>
<name>A0A165N9N6_9AGAM</name>
<protein>
    <submittedName>
        <fullName evidence="1">Uncharacterized protein</fullName>
    </submittedName>
</protein>
<accession>A0A165N9N6</accession>
<dbReference type="EMBL" id="KV425643">
    <property type="protein sequence ID" value="KZT19352.1"/>
    <property type="molecule type" value="Genomic_DNA"/>
</dbReference>
<dbReference type="Proteomes" id="UP000076761">
    <property type="component" value="Unassembled WGS sequence"/>
</dbReference>
<dbReference type="OrthoDB" id="2369050at2759"/>
<dbReference type="STRING" id="1314782.A0A165N9N6"/>
<gene>
    <name evidence="1" type="ORF">NEOLEDRAFT_1152037</name>
</gene>
<evidence type="ECO:0000313" key="2">
    <source>
        <dbReference type="Proteomes" id="UP000076761"/>
    </source>
</evidence>